<evidence type="ECO:0000256" key="7">
    <source>
        <dbReference type="RuleBase" id="RU000477"/>
    </source>
</evidence>
<feature type="transmembrane region" description="Helical" evidence="8">
    <location>
        <begin position="88"/>
        <end position="107"/>
    </location>
</feature>
<evidence type="ECO:0000256" key="6">
    <source>
        <dbReference type="ARBA" id="ARBA00023136"/>
    </source>
</evidence>
<dbReference type="Gene3D" id="1.20.1080.10">
    <property type="entry name" value="Glycerol uptake facilitator protein"/>
    <property type="match status" value="1"/>
</dbReference>
<feature type="non-terminal residue" evidence="9">
    <location>
        <position position="183"/>
    </location>
</feature>
<gene>
    <name evidence="9" type="ORF">M427DRAFT_86215</name>
</gene>
<dbReference type="OrthoDB" id="3222at2759"/>
<dbReference type="PRINTS" id="PR00783">
    <property type="entry name" value="MINTRINSICP"/>
</dbReference>
<dbReference type="Pfam" id="PF00230">
    <property type="entry name" value="MIP"/>
    <property type="match status" value="1"/>
</dbReference>
<keyword evidence="3 7" id="KW-0813">Transport</keyword>
<dbReference type="STRING" id="1344416.A0A139AAP9"/>
<dbReference type="AlphaFoldDB" id="A0A139AAP9"/>
<evidence type="ECO:0000256" key="2">
    <source>
        <dbReference type="ARBA" id="ARBA00006175"/>
    </source>
</evidence>
<keyword evidence="6 8" id="KW-0472">Membrane</keyword>
<evidence type="ECO:0000256" key="8">
    <source>
        <dbReference type="SAM" id="Phobius"/>
    </source>
</evidence>
<evidence type="ECO:0000256" key="5">
    <source>
        <dbReference type="ARBA" id="ARBA00022989"/>
    </source>
</evidence>
<organism evidence="9 10">
    <name type="scientific">Gonapodya prolifera (strain JEL478)</name>
    <name type="common">Monoblepharis prolifera</name>
    <dbReference type="NCBI Taxonomy" id="1344416"/>
    <lineage>
        <taxon>Eukaryota</taxon>
        <taxon>Fungi</taxon>
        <taxon>Fungi incertae sedis</taxon>
        <taxon>Chytridiomycota</taxon>
        <taxon>Chytridiomycota incertae sedis</taxon>
        <taxon>Monoblepharidomycetes</taxon>
        <taxon>Monoblepharidales</taxon>
        <taxon>Gonapodyaceae</taxon>
        <taxon>Gonapodya</taxon>
    </lineage>
</organism>
<dbReference type="InterPro" id="IPR034294">
    <property type="entry name" value="Aquaporin_transptr"/>
</dbReference>
<feature type="transmembrane region" description="Helical" evidence="8">
    <location>
        <begin position="114"/>
        <end position="134"/>
    </location>
</feature>
<dbReference type="Proteomes" id="UP000070544">
    <property type="component" value="Unassembled WGS sequence"/>
</dbReference>
<accession>A0A139AAP9</accession>
<feature type="transmembrane region" description="Helical" evidence="8">
    <location>
        <begin position="18"/>
        <end position="39"/>
    </location>
</feature>
<evidence type="ECO:0000313" key="10">
    <source>
        <dbReference type="Proteomes" id="UP000070544"/>
    </source>
</evidence>
<dbReference type="PANTHER" id="PTHR19139:SF199">
    <property type="entry name" value="MIP17260P"/>
    <property type="match status" value="1"/>
</dbReference>
<feature type="non-terminal residue" evidence="9">
    <location>
        <position position="1"/>
    </location>
</feature>
<keyword evidence="5 8" id="KW-1133">Transmembrane helix</keyword>
<protein>
    <submittedName>
        <fullName evidence="9">Aquaporin-like protein</fullName>
    </submittedName>
</protein>
<keyword evidence="10" id="KW-1185">Reference proteome</keyword>
<feature type="transmembrane region" description="Helical" evidence="8">
    <location>
        <begin position="158"/>
        <end position="178"/>
    </location>
</feature>
<feature type="transmembrane region" description="Helical" evidence="8">
    <location>
        <begin position="46"/>
        <end position="68"/>
    </location>
</feature>
<dbReference type="EMBL" id="KQ965777">
    <property type="protein sequence ID" value="KXS13463.1"/>
    <property type="molecule type" value="Genomic_DNA"/>
</dbReference>
<evidence type="ECO:0000313" key="9">
    <source>
        <dbReference type="EMBL" id="KXS13463.1"/>
    </source>
</evidence>
<reference evidence="9 10" key="1">
    <citation type="journal article" date="2015" name="Genome Biol. Evol.">
        <title>Phylogenomic analyses indicate that early fungi evolved digesting cell walls of algal ancestors of land plants.</title>
        <authorList>
            <person name="Chang Y."/>
            <person name="Wang S."/>
            <person name="Sekimoto S."/>
            <person name="Aerts A.L."/>
            <person name="Choi C."/>
            <person name="Clum A."/>
            <person name="LaButti K.M."/>
            <person name="Lindquist E.A."/>
            <person name="Yee Ngan C."/>
            <person name="Ohm R.A."/>
            <person name="Salamov A.A."/>
            <person name="Grigoriev I.V."/>
            <person name="Spatafora J.W."/>
            <person name="Berbee M.L."/>
        </authorList>
    </citation>
    <scope>NUCLEOTIDE SEQUENCE [LARGE SCALE GENOMIC DNA]</scope>
    <source>
        <strain evidence="9 10">JEL478</strain>
    </source>
</reference>
<evidence type="ECO:0000256" key="1">
    <source>
        <dbReference type="ARBA" id="ARBA00004141"/>
    </source>
</evidence>
<dbReference type="SUPFAM" id="SSF81338">
    <property type="entry name" value="Aquaporin-like"/>
    <property type="match status" value="1"/>
</dbReference>
<dbReference type="PANTHER" id="PTHR19139">
    <property type="entry name" value="AQUAPORIN TRANSPORTER"/>
    <property type="match status" value="1"/>
</dbReference>
<dbReference type="GO" id="GO:0005886">
    <property type="term" value="C:plasma membrane"/>
    <property type="evidence" value="ECO:0007669"/>
    <property type="project" value="TreeGrafter"/>
</dbReference>
<dbReference type="InterPro" id="IPR023271">
    <property type="entry name" value="Aquaporin-like"/>
</dbReference>
<evidence type="ECO:0000256" key="3">
    <source>
        <dbReference type="ARBA" id="ARBA00022448"/>
    </source>
</evidence>
<keyword evidence="4 7" id="KW-0812">Transmembrane</keyword>
<dbReference type="GO" id="GO:0015250">
    <property type="term" value="F:water channel activity"/>
    <property type="evidence" value="ECO:0007669"/>
    <property type="project" value="TreeGrafter"/>
</dbReference>
<comment type="subcellular location">
    <subcellularLocation>
        <location evidence="1">Membrane</location>
        <topology evidence="1">Multi-pass membrane protein</topology>
    </subcellularLocation>
</comment>
<comment type="similarity">
    <text evidence="2 7">Belongs to the MIP/aquaporin (TC 1.A.8) family.</text>
</comment>
<sequence length="183" mass="19482">VVLIACTFGFGLAINVALWYRVSGGSLNPAVTLGLLLIGKVNVRKAALYIVAEIAGGIVAAAFISALYPDGVIGVNKLSPDTSLAQAVFIEAFGTFLLISTVFLTAVEKSRITFLAPLFIGLIVFVLHLILIPFTGCSVNPARSFGPAVISGFWQDQWVFWVGPIIGAVFACIPFLFITKVNY</sequence>
<name>A0A139AAP9_GONPJ</name>
<proteinExistence type="inferred from homology"/>
<dbReference type="InterPro" id="IPR000425">
    <property type="entry name" value="MIP"/>
</dbReference>
<evidence type="ECO:0000256" key="4">
    <source>
        <dbReference type="ARBA" id="ARBA00022692"/>
    </source>
</evidence>